<organism evidence="2 3">
    <name type="scientific">Pseudoalteromonas luteoviolacea H33</name>
    <dbReference type="NCBI Taxonomy" id="1365251"/>
    <lineage>
        <taxon>Bacteria</taxon>
        <taxon>Pseudomonadati</taxon>
        <taxon>Pseudomonadota</taxon>
        <taxon>Gammaproteobacteria</taxon>
        <taxon>Alteromonadales</taxon>
        <taxon>Pseudoalteromonadaceae</taxon>
        <taxon>Pseudoalteromonas</taxon>
    </lineage>
</organism>
<dbReference type="Pfam" id="PF02624">
    <property type="entry name" value="YcaO"/>
    <property type="match status" value="1"/>
</dbReference>
<dbReference type="InterPro" id="IPR003776">
    <property type="entry name" value="YcaO-like_dom"/>
</dbReference>
<dbReference type="Gene3D" id="3.30.1330.230">
    <property type="match status" value="1"/>
</dbReference>
<comment type="caution">
    <text evidence="2">The sequence shown here is derived from an EMBL/GenBank/DDBJ whole genome shotgun (WGS) entry which is preliminary data.</text>
</comment>
<dbReference type="Proteomes" id="UP000076503">
    <property type="component" value="Unassembled WGS sequence"/>
</dbReference>
<dbReference type="AlphaFoldDB" id="A0A167GVP3"/>
<reference evidence="2 3" key="1">
    <citation type="submission" date="2013-07" db="EMBL/GenBank/DDBJ databases">
        <title>Comparative Genomic and Metabolomic Analysis of Twelve Strains of Pseudoalteromonas luteoviolacea.</title>
        <authorList>
            <person name="Vynne N.G."/>
            <person name="Mansson M."/>
            <person name="Gram L."/>
        </authorList>
    </citation>
    <scope>NUCLEOTIDE SEQUENCE [LARGE SCALE GENOMIC DNA]</scope>
    <source>
        <strain evidence="2 3">H33</strain>
    </source>
</reference>
<evidence type="ECO:0000259" key="1">
    <source>
        <dbReference type="PROSITE" id="PS51664"/>
    </source>
</evidence>
<name>A0A167GVP3_9GAMM</name>
<dbReference type="PROSITE" id="PS51664">
    <property type="entry name" value="YCAO"/>
    <property type="match status" value="1"/>
</dbReference>
<protein>
    <recommendedName>
        <fullName evidence="1">YcaO domain-containing protein</fullName>
    </recommendedName>
</protein>
<dbReference type="PANTHER" id="PTHR37809">
    <property type="entry name" value="RIBOSOMAL PROTEIN S12 METHYLTHIOTRANSFERASE ACCESSORY FACTOR YCAO"/>
    <property type="match status" value="1"/>
</dbReference>
<dbReference type="Gene3D" id="3.30.40.250">
    <property type="match status" value="1"/>
</dbReference>
<dbReference type="NCBIfam" id="TIGR00702">
    <property type="entry name" value="YcaO-type kinase domain"/>
    <property type="match status" value="1"/>
</dbReference>
<accession>A0A167GVP3</accession>
<evidence type="ECO:0000313" key="3">
    <source>
        <dbReference type="Proteomes" id="UP000076503"/>
    </source>
</evidence>
<proteinExistence type="predicted"/>
<sequence length="689" mass="77590">MRDTILRWQQNYHVTKLPNNNLIVLNADGEFLFEEKSFPLLHLIDGHKTCREIVQLAKCDEQANRFLSICEYFLSNQLYITDCTGDKILEKPRTLNKLSENIYSDLDIPADGIGLPSSNIQLVISDTLIAANFYAKNLRHLNPDHPVCLIATTDTKLMISPVLSTFSELKIFDNTLKSNKPVLKLLEAYTDSCVAMSTDIQLSTSLKDNHINRIKEILLPHLNGQEQQKVLIEHTYKEGITNKHSYQPITATDIIEQVYLQSRPVAFDSDGGSRCISAEQTVERLRPFISPIVGQITHIEALPSANQSTISIFKTAFFKSLPVKDINNVNNNSFVQVSLGKGVSQAQSMASALCESIERKNAQFRNIIPSLLAHKSSLPHRSYSFHQLTPYSNHQYAKFADSADTESKRTQAVIKFDDEQINWQQTWSLSQNEPVYLPYVLCFANTPYEEDKYGKWHSNGCAAGNNIEEAIMQGLFELIERDAVAIWWYNQLPRPSFDLSSLDTNYLEPLHQTISANHEYWVLDLTIDTGVSVMAAIGKNKSTSGWVFGFGCHLKPELAAQRALTELCQLIPIRDQNGAPFDFDAIEKEDFLIPNSNSSALCPKLEPSGDLKLDILAVVEQLKGLGMETLVLDYSQEPIPIKTAKVFVPGLCHIWPQLGNQRLYSTPVKLGLRDEPLNENTINQQGLYI</sequence>
<gene>
    <name evidence="2" type="ORF">N476_00575</name>
</gene>
<evidence type="ECO:0000313" key="2">
    <source>
        <dbReference type="EMBL" id="KZN56602.1"/>
    </source>
</evidence>
<feature type="domain" description="YcaO" evidence="1">
    <location>
        <begin position="340"/>
        <end position="689"/>
    </location>
</feature>
<dbReference type="Gene3D" id="3.30.160.660">
    <property type="match status" value="1"/>
</dbReference>
<dbReference type="OrthoDB" id="2379922at2"/>
<dbReference type="PATRIC" id="fig|1365251.3.peg.116"/>
<dbReference type="PANTHER" id="PTHR37809:SF1">
    <property type="entry name" value="RIBOSOMAL PROTEIN S12 METHYLTHIOTRANSFERASE ACCESSORY FACTOR YCAO"/>
    <property type="match status" value="1"/>
</dbReference>
<dbReference type="RefSeq" id="WP_063359931.1">
    <property type="nucleotide sequence ID" value="NZ_AUXZ01000001.1"/>
</dbReference>
<dbReference type="EMBL" id="AUXZ01000001">
    <property type="protein sequence ID" value="KZN56602.1"/>
    <property type="molecule type" value="Genomic_DNA"/>
</dbReference>